<dbReference type="AlphaFoldDB" id="A0A3D8Y6T0"/>
<dbReference type="InterPro" id="IPR031680">
    <property type="entry name" value="Hepar_II_III_N"/>
</dbReference>
<dbReference type="RefSeq" id="WP_115832695.1">
    <property type="nucleotide sequence ID" value="NZ_QNUL01000019.1"/>
</dbReference>
<dbReference type="SUPFAM" id="SSF48230">
    <property type="entry name" value="Chondroitin AC/alginate lyase"/>
    <property type="match status" value="1"/>
</dbReference>
<dbReference type="GO" id="GO:0016829">
    <property type="term" value="F:lyase activity"/>
    <property type="evidence" value="ECO:0007669"/>
    <property type="project" value="UniProtKB-KW"/>
</dbReference>
<dbReference type="PANTHER" id="PTHR39210">
    <property type="entry name" value="HEPARIN-SULFATE LYASE"/>
    <property type="match status" value="1"/>
</dbReference>
<reference evidence="7 8" key="1">
    <citation type="submission" date="2018-07" db="EMBL/GenBank/DDBJ databases">
        <title>Dyadobacter roseus sp. nov., isolated from rose rhizosphere soil.</title>
        <authorList>
            <person name="Chen L."/>
        </authorList>
    </citation>
    <scope>NUCLEOTIDE SEQUENCE [LARGE SCALE GENOMIC DNA]</scope>
    <source>
        <strain evidence="7 8">RS19</strain>
    </source>
</reference>
<evidence type="ECO:0000256" key="4">
    <source>
        <dbReference type="ARBA" id="ARBA00023239"/>
    </source>
</evidence>
<evidence type="ECO:0000313" key="8">
    <source>
        <dbReference type="Proteomes" id="UP000256373"/>
    </source>
</evidence>
<keyword evidence="8" id="KW-1185">Reference proteome</keyword>
<keyword evidence="4" id="KW-0456">Lyase</keyword>
<dbReference type="Proteomes" id="UP000256373">
    <property type="component" value="Unassembled WGS sequence"/>
</dbReference>
<dbReference type="Pfam" id="PF16889">
    <property type="entry name" value="Hepar_II_III_N"/>
    <property type="match status" value="1"/>
</dbReference>
<dbReference type="OrthoDB" id="7335480at2"/>
<dbReference type="GO" id="GO:0042597">
    <property type="term" value="C:periplasmic space"/>
    <property type="evidence" value="ECO:0007669"/>
    <property type="project" value="UniProtKB-SubCell"/>
</dbReference>
<gene>
    <name evidence="7" type="ORF">DSL64_19920</name>
</gene>
<feature type="domain" description="Heparinase II/III-like C-terminal" evidence="5">
    <location>
        <begin position="412"/>
        <end position="613"/>
    </location>
</feature>
<evidence type="ECO:0000259" key="6">
    <source>
        <dbReference type="Pfam" id="PF16889"/>
    </source>
</evidence>
<accession>A0A3D8Y6T0</accession>
<keyword evidence="3" id="KW-0574">Periplasm</keyword>
<comment type="subcellular location">
    <subcellularLocation>
        <location evidence="1">Periplasm</location>
    </subcellularLocation>
</comment>
<keyword evidence="2" id="KW-0732">Signal</keyword>
<organism evidence="7 8">
    <name type="scientific">Dyadobacter luteus</name>
    <dbReference type="NCBI Taxonomy" id="2259619"/>
    <lineage>
        <taxon>Bacteria</taxon>
        <taxon>Pseudomonadati</taxon>
        <taxon>Bacteroidota</taxon>
        <taxon>Cytophagia</taxon>
        <taxon>Cytophagales</taxon>
        <taxon>Spirosomataceae</taxon>
        <taxon>Dyadobacter</taxon>
    </lineage>
</organism>
<protein>
    <submittedName>
        <fullName evidence="7">Heparinase</fullName>
    </submittedName>
</protein>
<dbReference type="Gene3D" id="2.70.98.70">
    <property type="match status" value="1"/>
</dbReference>
<evidence type="ECO:0000256" key="1">
    <source>
        <dbReference type="ARBA" id="ARBA00004418"/>
    </source>
</evidence>
<comment type="caution">
    <text evidence="7">The sequence shown here is derived from an EMBL/GenBank/DDBJ whole genome shotgun (WGS) entry which is preliminary data.</text>
</comment>
<evidence type="ECO:0000256" key="2">
    <source>
        <dbReference type="ARBA" id="ARBA00022729"/>
    </source>
</evidence>
<dbReference type="Pfam" id="PF07940">
    <property type="entry name" value="Hepar_II_III_C"/>
    <property type="match status" value="1"/>
</dbReference>
<sequence length="628" mass="74142">MKLRLFQMIRNMGLRYVLFQIGYALQRYSGWLILKFPRHQNERNYISLDDWRKLPVQYVFNNELEKRAYAYCPDNLKARVEYIKGGQMRYFSAEWIPFSDWHTNPKTGYRYSATDHWSRIKTMDPKSGDIKYVWEISRFTFVYDLIRYDFYSGMDQSEWVFDKIGNWIDYNPVNCGPNWVCSQEISLRVMNWTFALQYYKHSDQLTESRFDKIMHSIRQQIQHVADNISFSAITVRNNHILTESLGLYLTGLLYPFFPERDEWKKKGRAVFEREIAHQIDKNGAYIQFSFNYHRVAVQLLTLAIRLAQLNQESWSDTVYQKAKTSVLFLKAFQDQNTGWLSNFGNNDGALFFPLTECHFRDYRPQLEALAGLLEIESGYGVGAWNEESFWIGNPDLPKVRSIPVAATGPLSLSGYHILRDATTRTFIRSATYRHRPFQCDNLHLDIWVDGENILRDAGTYSYNSNDTDNQFFAGTKSHNTVMPGNYDQMLKGPGFIWYNWIGKGEGRWKEGHEDFEFEGWFEGFWKLGKHIRHQRRVLKKKGEFCWLVEDRMENVPGELYMNQIWNPSQAFFEKFKITACDADQVSLMPEIVSGWYAESYGKKEETKQIIFRTKGRLIRTIIEPKLST</sequence>
<dbReference type="InterPro" id="IPR012480">
    <property type="entry name" value="Hepar_II_III_C"/>
</dbReference>
<evidence type="ECO:0000256" key="3">
    <source>
        <dbReference type="ARBA" id="ARBA00022764"/>
    </source>
</evidence>
<evidence type="ECO:0000259" key="5">
    <source>
        <dbReference type="Pfam" id="PF07940"/>
    </source>
</evidence>
<dbReference type="EMBL" id="QNUL01000019">
    <property type="protein sequence ID" value="REA58636.1"/>
    <property type="molecule type" value="Genomic_DNA"/>
</dbReference>
<dbReference type="PANTHER" id="PTHR39210:SF1">
    <property type="entry name" value="HEPARIN-SULFATE LYASE"/>
    <property type="match status" value="1"/>
</dbReference>
<proteinExistence type="predicted"/>
<dbReference type="InterPro" id="IPR008929">
    <property type="entry name" value="Chondroitin_lyas"/>
</dbReference>
<feature type="domain" description="Heparin-sulfate lyase N-terminal" evidence="6">
    <location>
        <begin position="123"/>
        <end position="312"/>
    </location>
</feature>
<name>A0A3D8Y6T0_9BACT</name>
<dbReference type="Gene3D" id="1.50.10.100">
    <property type="entry name" value="Chondroitin AC/alginate lyase"/>
    <property type="match status" value="1"/>
</dbReference>
<evidence type="ECO:0000313" key="7">
    <source>
        <dbReference type="EMBL" id="REA58636.1"/>
    </source>
</evidence>